<dbReference type="Proteomes" id="UP000663826">
    <property type="component" value="Unassembled WGS sequence"/>
</dbReference>
<dbReference type="InterPro" id="IPR001680">
    <property type="entry name" value="WD40_rpt"/>
</dbReference>
<name>A0A8H2ZXD0_9AGAM</name>
<evidence type="ECO:0000313" key="5">
    <source>
        <dbReference type="EMBL" id="CAE6369986.1"/>
    </source>
</evidence>
<feature type="repeat" description="WD" evidence="3">
    <location>
        <begin position="910"/>
        <end position="951"/>
    </location>
</feature>
<feature type="repeat" description="WD" evidence="3">
    <location>
        <begin position="1169"/>
        <end position="1210"/>
    </location>
</feature>
<dbReference type="Gene3D" id="2.130.10.10">
    <property type="entry name" value="YVTN repeat-like/Quinoprotein amine dehydrogenase"/>
    <property type="match status" value="5"/>
</dbReference>
<dbReference type="PANTHER" id="PTHR19848:SF8">
    <property type="entry name" value="F-BOX AND WD REPEAT DOMAIN CONTAINING 7"/>
    <property type="match status" value="1"/>
</dbReference>
<evidence type="ECO:0000256" key="3">
    <source>
        <dbReference type="PROSITE-ProRule" id="PRU00221"/>
    </source>
</evidence>
<evidence type="ECO:0000256" key="1">
    <source>
        <dbReference type="ARBA" id="ARBA00022574"/>
    </source>
</evidence>
<dbReference type="Pfam" id="PF24883">
    <property type="entry name" value="NPHP3_N"/>
    <property type="match status" value="1"/>
</dbReference>
<dbReference type="InterPro" id="IPR056884">
    <property type="entry name" value="NPHP3-like_N"/>
</dbReference>
<proteinExistence type="predicted"/>
<comment type="caution">
    <text evidence="5">The sequence shown here is derived from an EMBL/GenBank/DDBJ whole genome shotgun (WGS) entry which is preliminary data.</text>
</comment>
<feature type="repeat" description="WD" evidence="3">
    <location>
        <begin position="1298"/>
        <end position="1339"/>
    </location>
</feature>
<dbReference type="SUPFAM" id="SSF50978">
    <property type="entry name" value="WD40 repeat-like"/>
    <property type="match status" value="2"/>
</dbReference>
<dbReference type="InterPro" id="IPR007111">
    <property type="entry name" value="NACHT_NTPase"/>
</dbReference>
<dbReference type="SUPFAM" id="SSF50998">
    <property type="entry name" value="Quinoprotein alcohol dehydrogenase-like"/>
    <property type="match status" value="1"/>
</dbReference>
<keyword evidence="1 3" id="KW-0853">WD repeat</keyword>
<reference evidence="5" key="1">
    <citation type="submission" date="2021-01" db="EMBL/GenBank/DDBJ databases">
        <authorList>
            <person name="Kaushik A."/>
        </authorList>
    </citation>
    <scope>NUCLEOTIDE SEQUENCE</scope>
    <source>
        <strain evidence="5">AG1-1B</strain>
    </source>
</reference>
<dbReference type="PROSITE" id="PS00678">
    <property type="entry name" value="WD_REPEATS_1"/>
    <property type="match status" value="6"/>
</dbReference>
<feature type="repeat" description="WD" evidence="3">
    <location>
        <begin position="998"/>
        <end position="1039"/>
    </location>
</feature>
<dbReference type="InterPro" id="IPR036322">
    <property type="entry name" value="WD40_repeat_dom_sf"/>
</dbReference>
<keyword evidence="2" id="KW-0677">Repeat</keyword>
<dbReference type="InterPro" id="IPR015943">
    <property type="entry name" value="WD40/YVTN_repeat-like_dom_sf"/>
</dbReference>
<feature type="repeat" description="WD" evidence="3">
    <location>
        <begin position="1041"/>
        <end position="1082"/>
    </location>
</feature>
<feature type="repeat" description="WD" evidence="3">
    <location>
        <begin position="1383"/>
        <end position="1417"/>
    </location>
</feature>
<evidence type="ECO:0000256" key="2">
    <source>
        <dbReference type="ARBA" id="ARBA00022737"/>
    </source>
</evidence>
<dbReference type="PROSITE" id="PS50294">
    <property type="entry name" value="WD_REPEATS_REGION"/>
    <property type="match status" value="10"/>
</dbReference>
<dbReference type="SUPFAM" id="SSF52540">
    <property type="entry name" value="P-loop containing nucleoside triphosphate hydrolases"/>
    <property type="match status" value="1"/>
</dbReference>
<feature type="repeat" description="WD" evidence="3">
    <location>
        <begin position="1212"/>
        <end position="1253"/>
    </location>
</feature>
<dbReference type="InterPro" id="IPR027417">
    <property type="entry name" value="P-loop_NTPase"/>
</dbReference>
<feature type="domain" description="NACHT" evidence="4">
    <location>
        <begin position="286"/>
        <end position="431"/>
    </location>
</feature>
<dbReference type="PRINTS" id="PR00320">
    <property type="entry name" value="GPROTEINBRPT"/>
</dbReference>
<accession>A0A8H2ZXD0</accession>
<feature type="repeat" description="WD" evidence="3">
    <location>
        <begin position="1084"/>
        <end position="1125"/>
    </location>
</feature>
<sequence length="1427" mass="156319">MPLQEKTEALVDRIKENFGRESDQDVLGAQSPTSLHSIPTVPQTSLSPNIQTLHHGLSESNITTTKTAPTQSTSGWVFLEGLASAMSLVADAFGPLKDVFDELVGCVRIYEIVANDQQEYRKLRSDLEDSFRSLQAHFTGANTPTMTESVANLCVCIQQELSTIKALEFGSRTKHHLRAGNGMDTVLACYRRIHGYLIQISAIQNATEQKIKELRSQVETGESITKDIHSGYVQSQLARLPFYASACYNSSQAIELKRVECTPGTRIDVLAHMHDWASMSSPDAGSVYWLNGMAGTGKTTIAYSLCTELNIKHQLAGSFFCSRLLPECRDVNRIIPSLSYQLAQYSLPFLIALLKVLEQDPDVYTRLPSMQFEKLIAKPLLAARTSLPANSAIVIDALDECEKKDSIRIILNLLLNNDMQLPVKFFVSSRPEPEIREGMGGKLGKSQRSQLVLHELDANTVHTDIEKYIRAALAPMDRLSNAHIAKLVANSGVLFIYAATAVRYISDRNFSRNPYGRLQNVLNVAGPGQGRKDKTIDGLYATILQAALEDEETDKAEREDMMLLLHTIIVAQEPLTINALSGLLRLSSEDRAKAAIHPLWSVLHVTGSNELVTTLHASFADFMFDKDRSKGYHCDQDLHNEKLAQLCFACISATEPRFNICNLESSFVLDRDVSDLDQRVRKTVPPHLLYACRYWVHHFTASPESSELASRVQYFTSMQLLLWLEVMNLTGSMQAAVNVMRQVDDWMAGRTATPELKELVHDAWCFTTSFASNLASASTPHIYISMLPFWPSSRPISRAYSHLFPRLHHVDGPAMDMRQLAVLATWSLPDRVLYAAFSPDGSRVAFASESQLTVVDAYSGRAIGGSLHDHTSMTEYAEFSPDSTRIISCSHNKSICVWDVETGELLLGPLEAHFDFINSVQYSPDGTCIASGSWGGTIRIWDAVSGETKLVLHLPEKPIGAIFSIRYSPDGAHIAVGMSNGQLHIRDASTGALTLGPFIGHTDSVTSMDYSPDGTRVASGSNDKTIRVWSAARGDLVLGPLIGHTGRIWSVKYSPNGRHIVSGSDDRTVRVWDAQTGDTILGPLEGHHSLIMSVCYSPDSSRLISCAYEGDAIVWDARSQQKALPAADGCTKGVESVAYSSDGAHVVSGSGKDIHIWNASTGDLILGPFTAHTDTVTSVDYSPAGDQFASGSYDGTIYIWDARTGAVLLGPLTGHTEWVTSVAYSPSGTSLASGSGDGTVRTWDTRSGDMILGPLHGHTDMVATVRYSPTGTYIASCSWDRTIRIWDARSGDVVLGPLTEHTDSILSIDFSPDGTRLASSSDDGSIHVWDTQTGQAVLGPLEGRAGIWGQVRYSPTGSYIYSCQDNRIWVLDAHTGNVALGPLTGHSSRITSIDVSYDGRRIISGSLDRVLRVWDVQLKVRPPHIVY</sequence>
<dbReference type="Pfam" id="PF00400">
    <property type="entry name" value="WD40"/>
    <property type="match status" value="11"/>
</dbReference>
<evidence type="ECO:0000259" key="4">
    <source>
        <dbReference type="PROSITE" id="PS50837"/>
    </source>
</evidence>
<dbReference type="PROSITE" id="PS50837">
    <property type="entry name" value="NACHT"/>
    <property type="match status" value="1"/>
</dbReference>
<evidence type="ECO:0000313" key="6">
    <source>
        <dbReference type="Proteomes" id="UP000663826"/>
    </source>
</evidence>
<protein>
    <recommendedName>
        <fullName evidence="4">NACHT domain-containing protein</fullName>
    </recommendedName>
</protein>
<feature type="repeat" description="WD" evidence="3">
    <location>
        <begin position="1255"/>
        <end position="1296"/>
    </location>
</feature>
<dbReference type="InterPro" id="IPR011047">
    <property type="entry name" value="Quinoprotein_ADH-like_sf"/>
</dbReference>
<dbReference type="EMBL" id="CAJMWQ010000672">
    <property type="protein sequence ID" value="CAE6369986.1"/>
    <property type="molecule type" value="Genomic_DNA"/>
</dbReference>
<dbReference type="PROSITE" id="PS50082">
    <property type="entry name" value="WD_REPEATS_2"/>
    <property type="match status" value="10"/>
</dbReference>
<dbReference type="Gene3D" id="3.40.50.300">
    <property type="entry name" value="P-loop containing nucleotide triphosphate hydrolases"/>
    <property type="match status" value="1"/>
</dbReference>
<organism evidence="5 6">
    <name type="scientific">Rhizoctonia solani</name>
    <dbReference type="NCBI Taxonomy" id="456999"/>
    <lineage>
        <taxon>Eukaryota</taxon>
        <taxon>Fungi</taxon>
        <taxon>Dikarya</taxon>
        <taxon>Basidiomycota</taxon>
        <taxon>Agaricomycotina</taxon>
        <taxon>Agaricomycetes</taxon>
        <taxon>Cantharellales</taxon>
        <taxon>Ceratobasidiaceae</taxon>
        <taxon>Rhizoctonia</taxon>
    </lineage>
</organism>
<dbReference type="CDD" id="cd00200">
    <property type="entry name" value="WD40"/>
    <property type="match status" value="2"/>
</dbReference>
<gene>
    <name evidence="5" type="ORF">RDB_LOCUS15464</name>
</gene>
<feature type="repeat" description="WD" evidence="3">
    <location>
        <begin position="867"/>
        <end position="908"/>
    </location>
</feature>
<dbReference type="InterPro" id="IPR019775">
    <property type="entry name" value="WD40_repeat_CS"/>
</dbReference>
<dbReference type="InterPro" id="IPR020472">
    <property type="entry name" value="WD40_PAC1"/>
</dbReference>
<dbReference type="PANTHER" id="PTHR19848">
    <property type="entry name" value="WD40 REPEAT PROTEIN"/>
    <property type="match status" value="1"/>
</dbReference>
<dbReference type="SMART" id="SM00320">
    <property type="entry name" value="WD40"/>
    <property type="match status" value="14"/>
</dbReference>